<dbReference type="Proteomes" id="UP000054408">
    <property type="component" value="Unassembled WGS sequence"/>
</dbReference>
<gene>
    <name evidence="1" type="ORF">AMSG_10174</name>
</gene>
<accession>A0A0L0DQ89</accession>
<organism evidence="1 2">
    <name type="scientific">Thecamonas trahens ATCC 50062</name>
    <dbReference type="NCBI Taxonomy" id="461836"/>
    <lineage>
        <taxon>Eukaryota</taxon>
        <taxon>Apusozoa</taxon>
        <taxon>Apusomonadida</taxon>
        <taxon>Apusomonadidae</taxon>
        <taxon>Thecamonas</taxon>
    </lineage>
</organism>
<reference evidence="1 2" key="1">
    <citation type="submission" date="2010-05" db="EMBL/GenBank/DDBJ databases">
        <title>The Genome Sequence of Thecamonas trahens ATCC 50062.</title>
        <authorList>
            <consortium name="The Broad Institute Genome Sequencing Platform"/>
            <person name="Russ C."/>
            <person name="Cuomo C."/>
            <person name="Shea T."/>
            <person name="Young S.K."/>
            <person name="Zeng Q."/>
            <person name="Koehrsen M."/>
            <person name="Haas B."/>
            <person name="Borodovsky M."/>
            <person name="Guigo R."/>
            <person name="Alvarado L."/>
            <person name="Berlin A."/>
            <person name="Bochicchio J."/>
            <person name="Borenstein D."/>
            <person name="Chapman S."/>
            <person name="Chen Z."/>
            <person name="Freedman E."/>
            <person name="Gellesch M."/>
            <person name="Goldberg J."/>
            <person name="Griggs A."/>
            <person name="Gujja S."/>
            <person name="Heilman E."/>
            <person name="Heiman D."/>
            <person name="Hepburn T."/>
            <person name="Howarth C."/>
            <person name="Jen D."/>
            <person name="Larson L."/>
            <person name="Mehta T."/>
            <person name="Park D."/>
            <person name="Pearson M."/>
            <person name="Roberts A."/>
            <person name="Saif S."/>
            <person name="Shenoy N."/>
            <person name="Sisk P."/>
            <person name="Stolte C."/>
            <person name="Sykes S."/>
            <person name="Thomson T."/>
            <person name="Walk T."/>
            <person name="White J."/>
            <person name="Yandava C."/>
            <person name="Burger G."/>
            <person name="Gray M.W."/>
            <person name="Holland P.W.H."/>
            <person name="King N."/>
            <person name="Lang F.B.F."/>
            <person name="Roger A.J."/>
            <person name="Ruiz-Trillo I."/>
            <person name="Lander E."/>
            <person name="Nusbaum C."/>
        </authorList>
    </citation>
    <scope>NUCLEOTIDE SEQUENCE [LARGE SCALE GENOMIC DNA]</scope>
    <source>
        <strain evidence="1 2">ATCC 50062</strain>
    </source>
</reference>
<dbReference type="AlphaFoldDB" id="A0A0L0DQ89"/>
<dbReference type="EMBL" id="GL349489">
    <property type="protein sequence ID" value="KNC54440.1"/>
    <property type="molecule type" value="Genomic_DNA"/>
</dbReference>
<dbReference type="Gene3D" id="1.25.40.20">
    <property type="entry name" value="Ankyrin repeat-containing domain"/>
    <property type="match status" value="1"/>
</dbReference>
<evidence type="ECO:0008006" key="3">
    <source>
        <dbReference type="Google" id="ProtNLM"/>
    </source>
</evidence>
<feature type="non-terminal residue" evidence="1">
    <location>
        <position position="1"/>
    </location>
</feature>
<evidence type="ECO:0000313" key="2">
    <source>
        <dbReference type="Proteomes" id="UP000054408"/>
    </source>
</evidence>
<protein>
    <recommendedName>
        <fullName evidence="3">Ankyrin</fullName>
    </recommendedName>
</protein>
<proteinExistence type="predicted"/>
<dbReference type="RefSeq" id="XP_013753733.1">
    <property type="nucleotide sequence ID" value="XM_013898279.1"/>
</dbReference>
<evidence type="ECO:0000313" key="1">
    <source>
        <dbReference type="EMBL" id="KNC54440.1"/>
    </source>
</evidence>
<keyword evidence="2" id="KW-1185">Reference proteome</keyword>
<dbReference type="GeneID" id="25568460"/>
<dbReference type="InterPro" id="IPR036770">
    <property type="entry name" value="Ankyrin_rpt-contain_sf"/>
</dbReference>
<name>A0A0L0DQ89_THETB</name>
<dbReference type="SUPFAM" id="SSF140860">
    <property type="entry name" value="Pseudo ankyrin repeat-like"/>
    <property type="match status" value="1"/>
</dbReference>
<dbReference type="OrthoDB" id="76098at2759"/>
<sequence length="216" mass="23296">HPRVDPTADDNYVLRWAVRKHHVGAITLLLADPQIDPTTIAAELVDDALRRGGGKTLEVLLADSRINRAIDRAATLLSAAVSGDATTVANLLSDDSVGTGVDFDALLRTAIENGHAPVVELLLADGRSDVTAVVDRLPRLRWRSSVGTPTLLRSSLLTRALTPTLKTALRSGTLSFVIAWSWCRCCSLTRGLILQSATTGRRTLRGANAEPQSWRF</sequence>